<dbReference type="RefSeq" id="WP_187720774.1">
    <property type="nucleotide sequence ID" value="NZ_BAABBL010000005.1"/>
</dbReference>
<dbReference type="PANTHER" id="PTHR28008:SF1">
    <property type="entry name" value="DOMAIN PROTEIN, PUTATIVE (AFU_ORTHOLOGUE AFUA_3G10980)-RELATED"/>
    <property type="match status" value="1"/>
</dbReference>
<dbReference type="PANTHER" id="PTHR28008">
    <property type="entry name" value="DOMAIN PROTEIN, PUTATIVE (AFU_ORTHOLOGUE AFUA_3G10980)-RELATED"/>
    <property type="match status" value="1"/>
</dbReference>
<keyword evidence="2" id="KW-1185">Reference proteome</keyword>
<dbReference type="EMBL" id="CP060789">
    <property type="protein sequence ID" value="QNP55645.1"/>
    <property type="molecule type" value="Genomic_DNA"/>
</dbReference>
<gene>
    <name evidence="1" type="ORF">H9L22_16025</name>
</gene>
<reference evidence="1 2" key="1">
    <citation type="submission" date="2020-08" db="EMBL/GenBank/DDBJ databases">
        <title>Genome sequence of Tessaracoccus defluvii JCM 17540T.</title>
        <authorList>
            <person name="Hyun D.-W."/>
            <person name="Bae J.-W."/>
        </authorList>
    </citation>
    <scope>NUCLEOTIDE SEQUENCE [LARGE SCALE GENOMIC DNA]</scope>
    <source>
        <strain evidence="1 2">JCM 17540</strain>
    </source>
</reference>
<evidence type="ECO:0000313" key="1">
    <source>
        <dbReference type="EMBL" id="QNP55645.1"/>
    </source>
</evidence>
<dbReference type="KEGG" id="tdf:H9L22_16025"/>
<sequence length="120" mass="12728">MRGRRIRWALLGMALVLQAVALYSPGSSGPPLITIPHADKVVHAALFAVPAYLIRRLTVSWWPVVALAAHAVVSELIQGAWLPNRAGDPFDLLADGVGIGLGVWAATWVNGRSRAGSSRG</sequence>
<proteinExistence type="predicted"/>
<evidence type="ECO:0000313" key="2">
    <source>
        <dbReference type="Proteomes" id="UP000516117"/>
    </source>
</evidence>
<name>A0A7H0H529_9ACTN</name>
<dbReference type="AlphaFoldDB" id="A0A7H0H529"/>
<organism evidence="1 2">
    <name type="scientific">Tessaracoccus defluvii</name>
    <dbReference type="NCBI Taxonomy" id="1285901"/>
    <lineage>
        <taxon>Bacteria</taxon>
        <taxon>Bacillati</taxon>
        <taxon>Actinomycetota</taxon>
        <taxon>Actinomycetes</taxon>
        <taxon>Propionibacteriales</taxon>
        <taxon>Propionibacteriaceae</taxon>
        <taxon>Tessaracoccus</taxon>
    </lineage>
</organism>
<dbReference type="Proteomes" id="UP000516117">
    <property type="component" value="Chromosome"/>
</dbReference>
<protein>
    <submittedName>
        <fullName evidence="1">VanZ family protein</fullName>
    </submittedName>
</protein>
<accession>A0A7H0H529</accession>